<reference evidence="2 3" key="2">
    <citation type="journal article" date="2010" name="J. Bacteriol.">
        <title>Complete genome sequence of Beijerinckia indica subsp. indica.</title>
        <authorList>
            <person name="Tamas I."/>
            <person name="Dedysh S.N."/>
            <person name="Liesack W."/>
            <person name="Stott M.B."/>
            <person name="Alam M."/>
            <person name="Murrell J.C."/>
            <person name="Dunfield P.F."/>
        </authorList>
    </citation>
    <scope>NUCLEOTIDE SEQUENCE [LARGE SCALE GENOMIC DNA]</scope>
    <source>
        <strain evidence="3">ATCC 9039 / DSM 1715 / NCIMB 8712</strain>
    </source>
</reference>
<dbReference type="InterPro" id="IPR029033">
    <property type="entry name" value="His_PPase_superfam"/>
</dbReference>
<dbReference type="Proteomes" id="UP000001695">
    <property type="component" value="Chromosome"/>
</dbReference>
<dbReference type="EMBL" id="CP001016">
    <property type="protein sequence ID" value="ACB96199.1"/>
    <property type="molecule type" value="Genomic_DNA"/>
</dbReference>
<evidence type="ECO:0000256" key="1">
    <source>
        <dbReference type="SAM" id="MobiDB-lite"/>
    </source>
</evidence>
<dbReference type="KEGG" id="bid:Bind_2607"/>
<protein>
    <recommendedName>
        <fullName evidence="4">Phosphoglycerate mutase</fullName>
    </recommendedName>
</protein>
<dbReference type="STRING" id="395963.Bind_2607"/>
<dbReference type="Gene3D" id="3.40.50.1240">
    <property type="entry name" value="Phosphoglycerate mutase-like"/>
    <property type="match status" value="1"/>
</dbReference>
<name>B2IIY7_BEII9</name>
<organism evidence="2 3">
    <name type="scientific">Beijerinckia indica subsp. indica (strain ATCC 9039 / DSM 1715 / NCIMB 8712)</name>
    <dbReference type="NCBI Taxonomy" id="395963"/>
    <lineage>
        <taxon>Bacteria</taxon>
        <taxon>Pseudomonadati</taxon>
        <taxon>Pseudomonadota</taxon>
        <taxon>Alphaproteobacteria</taxon>
        <taxon>Hyphomicrobiales</taxon>
        <taxon>Beijerinckiaceae</taxon>
        <taxon>Beijerinckia</taxon>
    </lineage>
</organism>
<dbReference type="CDD" id="cd07040">
    <property type="entry name" value="HP"/>
    <property type="match status" value="1"/>
</dbReference>
<dbReference type="AlphaFoldDB" id="B2IIY7"/>
<feature type="region of interest" description="Disordered" evidence="1">
    <location>
        <begin position="10"/>
        <end position="37"/>
    </location>
</feature>
<evidence type="ECO:0000313" key="3">
    <source>
        <dbReference type="Proteomes" id="UP000001695"/>
    </source>
</evidence>
<feature type="region of interest" description="Disordered" evidence="1">
    <location>
        <begin position="73"/>
        <end position="98"/>
    </location>
</feature>
<dbReference type="RefSeq" id="WP_012385551.1">
    <property type="nucleotide sequence ID" value="NC_010581.1"/>
</dbReference>
<gene>
    <name evidence="2" type="ordered locus">Bind_2607</name>
</gene>
<keyword evidence="3" id="KW-1185">Reference proteome</keyword>
<evidence type="ECO:0008006" key="4">
    <source>
        <dbReference type="Google" id="ProtNLM"/>
    </source>
</evidence>
<reference evidence="3" key="1">
    <citation type="submission" date="2008-03" db="EMBL/GenBank/DDBJ databases">
        <title>Complete sequence of chromosome of Beijerinckia indica subsp. indica ATCC 9039.</title>
        <authorList>
            <consortium name="US DOE Joint Genome Institute"/>
            <person name="Copeland A."/>
            <person name="Lucas S."/>
            <person name="Lapidus A."/>
            <person name="Glavina del Rio T."/>
            <person name="Dalin E."/>
            <person name="Tice H."/>
            <person name="Bruce D."/>
            <person name="Goodwin L."/>
            <person name="Pitluck S."/>
            <person name="LaButti K."/>
            <person name="Schmutz J."/>
            <person name="Larimer F."/>
            <person name="Land M."/>
            <person name="Hauser L."/>
            <person name="Kyrpides N."/>
            <person name="Mikhailova N."/>
            <person name="Dunfield P.F."/>
            <person name="Dedysh S.N."/>
            <person name="Liesack W."/>
            <person name="Saw J.H."/>
            <person name="Alam M."/>
            <person name="Chen Y."/>
            <person name="Murrell J.C."/>
            <person name="Richardson P."/>
        </authorList>
    </citation>
    <scope>NUCLEOTIDE SEQUENCE [LARGE SCALE GENOMIC DNA]</scope>
    <source>
        <strain evidence="3">ATCC 9039 / DSM 1715 / NCIMB 8712</strain>
    </source>
</reference>
<dbReference type="HOGENOM" id="CLU_085795_0_0_5"/>
<accession>B2IIY7</accession>
<dbReference type="eggNOG" id="COG0406">
    <property type="taxonomic scope" value="Bacteria"/>
</dbReference>
<dbReference type="OrthoDB" id="8448116at2"/>
<sequence length="185" mass="20443">MPAQKILVIRHAEKPEHHVTAGVDESGQPDSKSLTPRGWQRAGALVQFFAPGDHDPPPPLKRPKYLFAAYADPASDDDSKRPRQTIEPLAAHLGPASSIDDSCRKDELQKVIGKAMSADGTVLIAWEHKRIPPLAHLLVPEGEPVPNWPDDRFDMVWIFDWVGGAWHLTQVPQLLLAGDRAEPIV</sequence>
<feature type="compositionally biased region" description="Basic and acidic residues" evidence="1">
    <location>
        <begin position="10"/>
        <end position="19"/>
    </location>
</feature>
<proteinExistence type="predicted"/>
<evidence type="ECO:0000313" key="2">
    <source>
        <dbReference type="EMBL" id="ACB96199.1"/>
    </source>
</evidence>